<dbReference type="RefSeq" id="WP_186770216.1">
    <property type="nucleotide sequence ID" value="NZ_JACOMF010000007.1"/>
</dbReference>
<evidence type="ECO:0000313" key="2">
    <source>
        <dbReference type="Proteomes" id="UP000600101"/>
    </source>
</evidence>
<sequence length="96" mass="10041">MGTAPTAQGTAVAVPADPLLAFAATAAPGMESSVTLPQTGRPTRVRLLRAYNAASGHECREVLLGSGLEERSRLVCQADGTWREARPLLRSGTARP</sequence>
<dbReference type="AlphaFoldDB" id="A0A9X0QZC8"/>
<evidence type="ECO:0000313" key="1">
    <source>
        <dbReference type="EMBL" id="MBC4015452.1"/>
    </source>
</evidence>
<comment type="caution">
    <text evidence="1">The sequence shown here is derived from an EMBL/GenBank/DDBJ whole genome shotgun (WGS) entry which is preliminary data.</text>
</comment>
<keyword evidence="2" id="KW-1185">Reference proteome</keyword>
<proteinExistence type="predicted"/>
<name>A0A9X0QZC8_9PROT</name>
<gene>
    <name evidence="1" type="ORF">H7965_08930</name>
</gene>
<organism evidence="1 2">
    <name type="scientific">Siccirubricoccus deserti</name>
    <dbReference type="NCBI Taxonomy" id="2013562"/>
    <lineage>
        <taxon>Bacteria</taxon>
        <taxon>Pseudomonadati</taxon>
        <taxon>Pseudomonadota</taxon>
        <taxon>Alphaproteobacteria</taxon>
        <taxon>Acetobacterales</taxon>
        <taxon>Roseomonadaceae</taxon>
        <taxon>Siccirubricoccus</taxon>
    </lineage>
</organism>
<accession>A0A9X0QZC8</accession>
<reference evidence="1" key="1">
    <citation type="submission" date="2020-08" db="EMBL/GenBank/DDBJ databases">
        <authorList>
            <person name="Hu Y."/>
            <person name="Nguyen S.V."/>
            <person name="Li F."/>
            <person name="Fanning S."/>
        </authorList>
    </citation>
    <scope>NUCLEOTIDE SEQUENCE</scope>
    <source>
        <strain evidence="1">SYSU D8009</strain>
    </source>
</reference>
<dbReference type="EMBL" id="JACOMF010000007">
    <property type="protein sequence ID" value="MBC4015452.1"/>
    <property type="molecule type" value="Genomic_DNA"/>
</dbReference>
<protein>
    <submittedName>
        <fullName evidence="1">Uncharacterized protein</fullName>
    </submittedName>
</protein>
<dbReference type="Proteomes" id="UP000600101">
    <property type="component" value="Unassembled WGS sequence"/>
</dbReference>